<accession>A0A8T9B5R2</accession>
<dbReference type="AlphaFoldDB" id="A0A8T9B5R2"/>
<feature type="domain" description="Ubiquitin 3 binding protein But2 C-terminal" evidence="2">
    <location>
        <begin position="188"/>
        <end position="327"/>
    </location>
</feature>
<keyword evidence="1" id="KW-0732">Signal</keyword>
<comment type="caution">
    <text evidence="4">The sequence shown here is derived from an EMBL/GenBank/DDBJ whole genome shotgun (WGS) entry which is preliminary data.</text>
</comment>
<dbReference type="PANTHER" id="PTHR39613:SF1">
    <property type="entry name" value="ANCHORED CELL WALL PROTEIN, PUTATIVE (AFU_ORTHOLOGUE AFUA_4G08960)-RELATED"/>
    <property type="match status" value="1"/>
</dbReference>
<feature type="signal peptide" evidence="1">
    <location>
        <begin position="1"/>
        <end position="19"/>
    </location>
</feature>
<reference evidence="4 5" key="1">
    <citation type="submission" date="2018-05" db="EMBL/GenBank/DDBJ databases">
        <title>Whole genome sequencing for identification of molecular markers to develop diagnostic detection tools for the regulated plant pathogen Lachnellula willkommii.</title>
        <authorList>
            <person name="Giroux E."/>
            <person name="Bilodeau G."/>
        </authorList>
    </citation>
    <scope>NUCLEOTIDE SEQUENCE [LARGE SCALE GENOMIC DNA]</scope>
    <source>
        <strain evidence="4 5">CBS 203.66</strain>
    </source>
</reference>
<evidence type="ECO:0008006" key="6">
    <source>
        <dbReference type="Google" id="ProtNLM"/>
    </source>
</evidence>
<feature type="domain" description="Cell wall mannoprotein PIR1-like C-terminal" evidence="3">
    <location>
        <begin position="59"/>
        <end position="129"/>
    </location>
</feature>
<dbReference type="InterPro" id="IPR054508">
    <property type="entry name" value="PIR1-like_C"/>
</dbReference>
<keyword evidence="5" id="KW-1185">Reference proteome</keyword>
<dbReference type="OrthoDB" id="4657524at2759"/>
<name>A0A8T9B5R2_9HELO</name>
<dbReference type="Pfam" id="PF22799">
    <property type="entry name" value="PIR1-like_C"/>
    <property type="match status" value="1"/>
</dbReference>
<evidence type="ECO:0000256" key="1">
    <source>
        <dbReference type="SAM" id="SignalP"/>
    </source>
</evidence>
<dbReference type="Proteomes" id="UP000469559">
    <property type="component" value="Unassembled WGS sequence"/>
</dbReference>
<gene>
    <name evidence="4" type="ORF">LARI1_G006629</name>
</gene>
<feature type="chain" id="PRO_5035750125" description="Ubiquitin 3 binding protein But2 C-terminal domain-containing protein" evidence="1">
    <location>
        <begin position="20"/>
        <end position="337"/>
    </location>
</feature>
<dbReference type="InterPro" id="IPR018620">
    <property type="entry name" value="Ubiquitin3-bd_protein_But2_C"/>
</dbReference>
<sequence>MKYSLSTLAVALGASLAASQCTFSITSSGGQSGILGQLSDGQNRIGGSSPQGTYTISNGAITDSLGRGCIVTPEVNQIQCDAGATATSGFEISSNGQITFNGSDVFYACPATTSSYNLYTTPVSGQSLCVMIVLSASNCFATSTQQSTMVTSTVQKTMASQATAVTSTSTAPTSTSTTCPANLSGAFEFPHLIIPVSSSSPTTAEGTSFNGTITSTTSSIFNFDIPTTYTGTCSLVFLFPLQSQLETSSFTFSGNGVLDFAQLTTVATQSTTFANMGSVKTDFGAETITPGSSTVITTFPCPAGQTVSYEVSSVSGTSLVFFQDFNPSPIGLYITSC</sequence>
<evidence type="ECO:0000313" key="5">
    <source>
        <dbReference type="Proteomes" id="UP000469559"/>
    </source>
</evidence>
<proteinExistence type="predicted"/>
<evidence type="ECO:0000259" key="3">
    <source>
        <dbReference type="Pfam" id="PF22799"/>
    </source>
</evidence>
<dbReference type="Pfam" id="PF09792">
    <property type="entry name" value="But2"/>
    <property type="match status" value="1"/>
</dbReference>
<organism evidence="4 5">
    <name type="scientific">Lachnellula arida</name>
    <dbReference type="NCBI Taxonomy" id="1316785"/>
    <lineage>
        <taxon>Eukaryota</taxon>
        <taxon>Fungi</taxon>
        <taxon>Dikarya</taxon>
        <taxon>Ascomycota</taxon>
        <taxon>Pezizomycotina</taxon>
        <taxon>Leotiomycetes</taxon>
        <taxon>Helotiales</taxon>
        <taxon>Lachnaceae</taxon>
        <taxon>Lachnellula</taxon>
    </lineage>
</organism>
<protein>
    <recommendedName>
        <fullName evidence="6">Ubiquitin 3 binding protein But2 C-terminal domain-containing protein</fullName>
    </recommendedName>
</protein>
<evidence type="ECO:0000259" key="2">
    <source>
        <dbReference type="Pfam" id="PF09792"/>
    </source>
</evidence>
<evidence type="ECO:0000313" key="4">
    <source>
        <dbReference type="EMBL" id="TVY15308.1"/>
    </source>
</evidence>
<dbReference type="PANTHER" id="PTHR39613">
    <property type="entry name" value="ANCHORED CELL WALL PROTEIN, PUTATIVE (AFU_ORTHOLOGUE AFUA_4G08960)-RELATED"/>
    <property type="match status" value="1"/>
</dbReference>
<dbReference type="EMBL" id="QGMF01000524">
    <property type="protein sequence ID" value="TVY15308.1"/>
    <property type="molecule type" value="Genomic_DNA"/>
</dbReference>